<keyword evidence="3" id="KW-1185">Reference proteome</keyword>
<organism evidence="2 3">
    <name type="scientific">Sphagnum troendelagicum</name>
    <dbReference type="NCBI Taxonomy" id="128251"/>
    <lineage>
        <taxon>Eukaryota</taxon>
        <taxon>Viridiplantae</taxon>
        <taxon>Streptophyta</taxon>
        <taxon>Embryophyta</taxon>
        <taxon>Bryophyta</taxon>
        <taxon>Sphagnophytina</taxon>
        <taxon>Sphagnopsida</taxon>
        <taxon>Sphagnales</taxon>
        <taxon>Sphagnaceae</taxon>
        <taxon>Sphagnum</taxon>
    </lineage>
</organism>
<accession>A0ABP0TKJ6</accession>
<dbReference type="PRINTS" id="PR00069">
    <property type="entry name" value="ALDKETRDTASE"/>
</dbReference>
<dbReference type="PANTHER" id="PTHR42686:SF1">
    <property type="entry name" value="GH17980P-RELATED"/>
    <property type="match status" value="1"/>
</dbReference>
<dbReference type="PANTHER" id="PTHR42686">
    <property type="entry name" value="GH17980P-RELATED"/>
    <property type="match status" value="1"/>
</dbReference>
<evidence type="ECO:0000259" key="1">
    <source>
        <dbReference type="Pfam" id="PF00248"/>
    </source>
</evidence>
<name>A0ABP0TKJ6_9BRYO</name>
<dbReference type="Pfam" id="PF00248">
    <property type="entry name" value="Aldo_ket_red"/>
    <property type="match status" value="1"/>
</dbReference>
<gene>
    <name evidence="2" type="ORF">CSSPTR1EN2_LOCUS4454</name>
</gene>
<evidence type="ECO:0000313" key="2">
    <source>
        <dbReference type="EMBL" id="CAK9198473.1"/>
    </source>
</evidence>
<dbReference type="InterPro" id="IPR044479">
    <property type="entry name" value="LGALDH-like"/>
</dbReference>
<dbReference type="Proteomes" id="UP001497512">
    <property type="component" value="Chromosome 12"/>
</dbReference>
<sequence length="322" mass="34891">MAGGLGLRELGGTGLKISSLGFGGSPLGNLFGSVKEEDAIASVHEAARLGINFFDVSPYYGDTLAETVLGKALKSIPIPREDYVLSTKCGRYGSGFDFSAERVTKSVDESLQRLNVTYVDLIHCHDIEFGSLDQIVTETVPALQKLKDAGKVRHIGISGLPLNAFRYVLDRVPKGSVEVVLSYCHYSLNDTSLLEIVPYLQEKGIGIISASPLSMGLLSGQTPPEWHPAPSELKVACNKAIEVCKAQGKSIAKLALQYAMRNHDIATTLVGMNSIEQVQENVKAAIEVEQGAKYDEELLKEVEKVLQPVKNLTWSSGRDENN</sequence>
<dbReference type="InterPro" id="IPR036812">
    <property type="entry name" value="NAD(P)_OxRdtase_dom_sf"/>
</dbReference>
<dbReference type="CDD" id="cd19163">
    <property type="entry name" value="AKR_galDH"/>
    <property type="match status" value="1"/>
</dbReference>
<protein>
    <recommendedName>
        <fullName evidence="1">NADP-dependent oxidoreductase domain-containing protein</fullName>
    </recommendedName>
</protein>
<reference evidence="2" key="1">
    <citation type="submission" date="2024-02" db="EMBL/GenBank/DDBJ databases">
        <authorList>
            <consortium name="ELIXIR-Norway"/>
            <consortium name="Elixir Norway"/>
        </authorList>
    </citation>
    <scope>NUCLEOTIDE SEQUENCE</scope>
</reference>
<feature type="domain" description="NADP-dependent oxidoreductase" evidence="1">
    <location>
        <begin position="20"/>
        <end position="285"/>
    </location>
</feature>
<evidence type="ECO:0000313" key="3">
    <source>
        <dbReference type="Proteomes" id="UP001497512"/>
    </source>
</evidence>
<dbReference type="EMBL" id="OZ019904">
    <property type="protein sequence ID" value="CAK9198473.1"/>
    <property type="molecule type" value="Genomic_DNA"/>
</dbReference>
<dbReference type="InterPro" id="IPR020471">
    <property type="entry name" value="AKR"/>
</dbReference>
<proteinExistence type="predicted"/>
<dbReference type="SUPFAM" id="SSF51430">
    <property type="entry name" value="NAD(P)-linked oxidoreductase"/>
    <property type="match status" value="1"/>
</dbReference>
<dbReference type="InterPro" id="IPR023210">
    <property type="entry name" value="NADP_OxRdtase_dom"/>
</dbReference>
<dbReference type="Gene3D" id="3.20.20.100">
    <property type="entry name" value="NADP-dependent oxidoreductase domain"/>
    <property type="match status" value="1"/>
</dbReference>